<sequence>MATTSTDTPCADCGAKDAPHLGETKTTRIADGVVRDERVRRCTPCQLARPRYEPEQIYSGHWVIRDRRYGVIVATDDDDCSPRIYSSRDTAQASLDELVSRGAL</sequence>
<keyword evidence="2" id="KW-1185">Reference proteome</keyword>
<dbReference type="RefSeq" id="WP_184934495.1">
    <property type="nucleotide sequence ID" value="NZ_JACHJV010000001.1"/>
</dbReference>
<proteinExistence type="predicted"/>
<evidence type="ECO:0000313" key="1">
    <source>
        <dbReference type="EMBL" id="MBB4922297.1"/>
    </source>
</evidence>
<dbReference type="AlphaFoldDB" id="A0A7W7QYS5"/>
<dbReference type="Proteomes" id="UP000540506">
    <property type="component" value="Unassembled WGS sequence"/>
</dbReference>
<gene>
    <name evidence="1" type="ORF">FHR34_001290</name>
</gene>
<organism evidence="1 2">
    <name type="scientific">Kitasatospora kifunensis</name>
    <name type="common">Streptomyces kifunensis</name>
    <dbReference type="NCBI Taxonomy" id="58351"/>
    <lineage>
        <taxon>Bacteria</taxon>
        <taxon>Bacillati</taxon>
        <taxon>Actinomycetota</taxon>
        <taxon>Actinomycetes</taxon>
        <taxon>Kitasatosporales</taxon>
        <taxon>Streptomycetaceae</taxon>
        <taxon>Kitasatospora</taxon>
    </lineage>
</organism>
<evidence type="ECO:0000313" key="2">
    <source>
        <dbReference type="Proteomes" id="UP000540506"/>
    </source>
</evidence>
<accession>A0A7W7QYS5</accession>
<dbReference type="EMBL" id="JACHJV010000001">
    <property type="protein sequence ID" value="MBB4922297.1"/>
    <property type="molecule type" value="Genomic_DNA"/>
</dbReference>
<name>A0A7W7QYS5_KITKI</name>
<reference evidence="1 2" key="1">
    <citation type="submission" date="2020-08" db="EMBL/GenBank/DDBJ databases">
        <title>Sequencing the genomes of 1000 actinobacteria strains.</title>
        <authorList>
            <person name="Klenk H.-P."/>
        </authorList>
    </citation>
    <scope>NUCLEOTIDE SEQUENCE [LARGE SCALE GENOMIC DNA]</scope>
    <source>
        <strain evidence="1 2">DSM 41654</strain>
    </source>
</reference>
<comment type="caution">
    <text evidence="1">The sequence shown here is derived from an EMBL/GenBank/DDBJ whole genome shotgun (WGS) entry which is preliminary data.</text>
</comment>
<protein>
    <submittedName>
        <fullName evidence="1">Uncharacterized protein</fullName>
    </submittedName>
</protein>